<keyword evidence="3" id="KW-1185">Reference proteome</keyword>
<dbReference type="Proteomes" id="UP000604046">
    <property type="component" value="Unassembled WGS sequence"/>
</dbReference>
<name>A0A812LCW5_9DINO</name>
<dbReference type="AlphaFoldDB" id="A0A812LCW5"/>
<gene>
    <name evidence="2" type="ORF">SNAT2548_LOCUS10590</name>
</gene>
<evidence type="ECO:0000313" key="3">
    <source>
        <dbReference type="Proteomes" id="UP000604046"/>
    </source>
</evidence>
<comment type="caution">
    <text evidence="2">The sequence shown here is derived from an EMBL/GenBank/DDBJ whole genome shotgun (WGS) entry which is preliminary data.</text>
</comment>
<dbReference type="Gene3D" id="3.40.30.10">
    <property type="entry name" value="Glutaredoxin"/>
    <property type="match status" value="1"/>
</dbReference>
<evidence type="ECO:0000313" key="2">
    <source>
        <dbReference type="EMBL" id="CAE7239115.1"/>
    </source>
</evidence>
<dbReference type="EMBL" id="CAJNDS010000879">
    <property type="protein sequence ID" value="CAE7239115.1"/>
    <property type="molecule type" value="Genomic_DNA"/>
</dbReference>
<protein>
    <submittedName>
        <fullName evidence="2">Uncharacterized protein</fullName>
    </submittedName>
</protein>
<evidence type="ECO:0000256" key="1">
    <source>
        <dbReference type="ARBA" id="ARBA00023284"/>
    </source>
</evidence>
<sequence length="107" mass="12098">MASTEPVKQMSKRAGQFLFCVRALIYLEATEELILSWFPKGHAFAKGQFNFVICLDRVNIVQAKDPGTTGNFEITVNGKLVHSKKTQQQGFFESAPKVRQWDMGTEE</sequence>
<organism evidence="2 3">
    <name type="scientific">Symbiodinium natans</name>
    <dbReference type="NCBI Taxonomy" id="878477"/>
    <lineage>
        <taxon>Eukaryota</taxon>
        <taxon>Sar</taxon>
        <taxon>Alveolata</taxon>
        <taxon>Dinophyceae</taxon>
        <taxon>Suessiales</taxon>
        <taxon>Symbiodiniaceae</taxon>
        <taxon>Symbiodinium</taxon>
    </lineage>
</organism>
<dbReference type="InterPro" id="IPR011893">
    <property type="entry name" value="Selenoprotein_Rdx-typ"/>
</dbReference>
<keyword evidence="1" id="KW-0676">Redox-active center</keyword>
<dbReference type="Pfam" id="PF10262">
    <property type="entry name" value="Rdx"/>
    <property type="match status" value="1"/>
</dbReference>
<proteinExistence type="predicted"/>
<reference evidence="2" key="1">
    <citation type="submission" date="2021-02" db="EMBL/GenBank/DDBJ databases">
        <authorList>
            <person name="Dougan E. K."/>
            <person name="Rhodes N."/>
            <person name="Thang M."/>
            <person name="Chan C."/>
        </authorList>
    </citation>
    <scope>NUCLEOTIDE SEQUENCE</scope>
</reference>
<dbReference type="OrthoDB" id="444492at2759"/>
<accession>A0A812LCW5</accession>